<keyword evidence="2" id="KW-1133">Transmembrane helix</keyword>
<keyword evidence="3" id="KW-0472">Membrane</keyword>
<organism evidence="5 6">
    <name type="scientific">Astyanax mexicanus</name>
    <name type="common">Blind cave fish</name>
    <name type="synonym">Astyanax fasciatus mexicanus</name>
    <dbReference type="NCBI Taxonomy" id="7994"/>
    <lineage>
        <taxon>Eukaryota</taxon>
        <taxon>Metazoa</taxon>
        <taxon>Chordata</taxon>
        <taxon>Craniata</taxon>
        <taxon>Vertebrata</taxon>
        <taxon>Euteleostomi</taxon>
        <taxon>Actinopterygii</taxon>
        <taxon>Neopterygii</taxon>
        <taxon>Teleostei</taxon>
        <taxon>Ostariophysi</taxon>
        <taxon>Characiformes</taxon>
        <taxon>Characoidei</taxon>
        <taxon>Acestrorhamphidae</taxon>
        <taxon>Acestrorhamphinae</taxon>
        <taxon>Astyanax</taxon>
    </lineage>
</organism>
<dbReference type="AlphaFoldDB" id="A0A3B1J8G4"/>
<dbReference type="Pfam" id="PF06472">
    <property type="entry name" value="ABC_membrane_2"/>
    <property type="match status" value="1"/>
</dbReference>
<keyword evidence="6" id="KW-1185">Reference proteome</keyword>
<keyword evidence="1" id="KW-0812">Transmembrane</keyword>
<reference evidence="6" key="2">
    <citation type="journal article" date="2014" name="Nat. Commun.">
        <title>The cavefish genome reveals candidate genes for eye loss.</title>
        <authorList>
            <person name="McGaugh S.E."/>
            <person name="Gross J.B."/>
            <person name="Aken B."/>
            <person name="Blin M."/>
            <person name="Borowsky R."/>
            <person name="Chalopin D."/>
            <person name="Hinaux H."/>
            <person name="Jeffery W.R."/>
            <person name="Keene A."/>
            <person name="Ma L."/>
            <person name="Minx P."/>
            <person name="Murphy D."/>
            <person name="O'Quin K.E."/>
            <person name="Retaux S."/>
            <person name="Rohner N."/>
            <person name="Searle S.M."/>
            <person name="Stahl B.A."/>
            <person name="Tabin C."/>
            <person name="Volff J.N."/>
            <person name="Yoshizawa M."/>
            <person name="Warren W.C."/>
        </authorList>
    </citation>
    <scope>NUCLEOTIDE SEQUENCE [LARGE SCALE GENOMIC DNA]</scope>
    <source>
        <strain evidence="6">female</strain>
    </source>
</reference>
<reference evidence="6" key="1">
    <citation type="submission" date="2013-03" db="EMBL/GenBank/DDBJ databases">
        <authorList>
            <person name="Jeffery W."/>
            <person name="Warren W."/>
            <person name="Wilson R.K."/>
        </authorList>
    </citation>
    <scope>NUCLEOTIDE SEQUENCE</scope>
    <source>
        <strain evidence="6">female</strain>
    </source>
</reference>
<reference evidence="5" key="4">
    <citation type="submission" date="2025-09" db="UniProtKB">
        <authorList>
            <consortium name="Ensembl"/>
        </authorList>
    </citation>
    <scope>IDENTIFICATION</scope>
</reference>
<name>A0A3B1J8G4_ASTMX</name>
<sequence length="298" mass="32964">MAAFSKHLSARNCCISAAVALGIYLLKQRRQYSLSYNRSKKADDVHSNNEKLEGQKEKAAVDKLFISRMHQILKVLVPQMFCKESGYLLLIALMLVSRTYCDVWMIHNGTMIERLAPPPISHSLTIPLSHCLSLSLSISLSLSLSHSHAHCLTLTLTVSLSLSRSLSHSLLLSYSLTHSLCHSFTLTILLSHSQAHSLTRSLSLSHSHSLTLTVSLSRFHSLTLTVSLSLSHSLTRSLLLSHSHAYSLTLTVSLSHSHCLSLSPSLSHSHCLTLTLSLSRCVSRPPHSHLFSLQTQKH</sequence>
<dbReference type="InParanoid" id="A0A3B1J8G4"/>
<dbReference type="GeneTree" id="ENSGT01030000236784"/>
<evidence type="ECO:0000259" key="4">
    <source>
        <dbReference type="Pfam" id="PF06472"/>
    </source>
</evidence>
<evidence type="ECO:0000256" key="2">
    <source>
        <dbReference type="ARBA" id="ARBA00022989"/>
    </source>
</evidence>
<dbReference type="Ensembl" id="ENSAMXT00000051011.1">
    <property type="protein sequence ID" value="ENSAMXP00000037614.1"/>
    <property type="gene ID" value="ENSAMXG00000035467.1"/>
</dbReference>
<dbReference type="GO" id="GO:0005524">
    <property type="term" value="F:ATP binding"/>
    <property type="evidence" value="ECO:0007669"/>
    <property type="project" value="InterPro"/>
</dbReference>
<dbReference type="GO" id="GO:0140359">
    <property type="term" value="F:ABC-type transporter activity"/>
    <property type="evidence" value="ECO:0007669"/>
    <property type="project" value="InterPro"/>
</dbReference>
<dbReference type="GO" id="GO:0016020">
    <property type="term" value="C:membrane"/>
    <property type="evidence" value="ECO:0007669"/>
    <property type="project" value="InterPro"/>
</dbReference>
<feature type="domain" description="ABC transmembrane type-1" evidence="4">
    <location>
        <begin position="72"/>
        <end position="115"/>
    </location>
</feature>
<dbReference type="Proteomes" id="UP000018467">
    <property type="component" value="Unassembled WGS sequence"/>
</dbReference>
<reference evidence="5" key="3">
    <citation type="submission" date="2025-08" db="UniProtKB">
        <authorList>
            <consortium name="Ensembl"/>
        </authorList>
    </citation>
    <scope>IDENTIFICATION</scope>
</reference>
<evidence type="ECO:0000256" key="1">
    <source>
        <dbReference type="ARBA" id="ARBA00022692"/>
    </source>
</evidence>
<protein>
    <recommendedName>
        <fullName evidence="4">ABC transmembrane type-1 domain-containing protein</fullName>
    </recommendedName>
</protein>
<proteinExistence type="predicted"/>
<evidence type="ECO:0000313" key="6">
    <source>
        <dbReference type="Proteomes" id="UP000018467"/>
    </source>
</evidence>
<accession>A0A3B1J8G4</accession>
<evidence type="ECO:0000313" key="5">
    <source>
        <dbReference type="Ensembl" id="ENSAMXP00000037614.1"/>
    </source>
</evidence>
<dbReference type="InterPro" id="IPR011527">
    <property type="entry name" value="ABC1_TM_dom"/>
</dbReference>
<dbReference type="STRING" id="7994.ENSAMXP00000037614"/>
<dbReference type="Bgee" id="ENSAMXG00000035467">
    <property type="expression patterns" value="Expressed in embryo and 11 other cell types or tissues"/>
</dbReference>
<evidence type="ECO:0000256" key="3">
    <source>
        <dbReference type="ARBA" id="ARBA00023136"/>
    </source>
</evidence>